<evidence type="ECO:0000313" key="2">
    <source>
        <dbReference type="Proteomes" id="UP000070539"/>
    </source>
</evidence>
<name>A0A136WE39_9FIRM</name>
<keyword evidence="2" id="KW-1185">Reference proteome</keyword>
<proteinExistence type="predicted"/>
<dbReference type="RefSeq" id="WP_157723534.1">
    <property type="nucleotide sequence ID" value="NZ_LRVM01000005.1"/>
</dbReference>
<accession>A0A136WE39</accession>
<organism evidence="1 2">
    <name type="scientific">Anaerotignum neopropionicum</name>
    <dbReference type="NCBI Taxonomy" id="36847"/>
    <lineage>
        <taxon>Bacteria</taxon>
        <taxon>Bacillati</taxon>
        <taxon>Bacillota</taxon>
        <taxon>Clostridia</taxon>
        <taxon>Lachnospirales</taxon>
        <taxon>Anaerotignaceae</taxon>
        <taxon>Anaerotignum</taxon>
    </lineage>
</organism>
<comment type="caution">
    <text evidence="1">The sequence shown here is derived from an EMBL/GenBank/DDBJ whole genome shotgun (WGS) entry which is preliminary data.</text>
</comment>
<protein>
    <submittedName>
        <fullName evidence="1">Uncharacterized protein</fullName>
    </submittedName>
</protein>
<evidence type="ECO:0000313" key="1">
    <source>
        <dbReference type="EMBL" id="KXL52782.1"/>
    </source>
</evidence>
<dbReference type="Proteomes" id="UP000070539">
    <property type="component" value="Unassembled WGS sequence"/>
</dbReference>
<reference evidence="1 2" key="1">
    <citation type="submission" date="2016-01" db="EMBL/GenBank/DDBJ databases">
        <title>Genome sequence of Clostridium neopropionicum X4, DSM-3847.</title>
        <authorList>
            <person name="Poehlein A."/>
            <person name="Beck M.H."/>
            <person name="Bengelsdorf F.R."/>
            <person name="Daniel R."/>
            <person name="Duerre P."/>
        </authorList>
    </citation>
    <scope>NUCLEOTIDE SEQUENCE [LARGE SCALE GENOMIC DNA]</scope>
    <source>
        <strain evidence="1 2">DSM-3847</strain>
    </source>
</reference>
<dbReference type="EMBL" id="LRVM01000005">
    <property type="protein sequence ID" value="KXL52782.1"/>
    <property type="molecule type" value="Genomic_DNA"/>
</dbReference>
<gene>
    <name evidence="1" type="ORF">CLNEO_18040</name>
</gene>
<sequence>MNVLNLSITQGKKKIKQIINTLVVNELANKFTSYEPTILDRKCGEII</sequence>
<dbReference type="AlphaFoldDB" id="A0A136WE39"/>